<evidence type="ECO:0000256" key="1">
    <source>
        <dbReference type="SAM" id="MobiDB-lite"/>
    </source>
</evidence>
<sequence>MTPQTSNVLPFPKRVSAPPELARPVDRDKQVAALEALGTDDRSDYVVSVIRPVICFARRKGRRLESLPPQLRVWLLDLCAAGDPTSIMVRDWLYGNPRLVAEAGEEA</sequence>
<organism evidence="2 3">
    <name type="scientific">Neorhizobium turbinariae</name>
    <dbReference type="NCBI Taxonomy" id="2937795"/>
    <lineage>
        <taxon>Bacteria</taxon>
        <taxon>Pseudomonadati</taxon>
        <taxon>Pseudomonadota</taxon>
        <taxon>Alphaproteobacteria</taxon>
        <taxon>Hyphomicrobiales</taxon>
        <taxon>Rhizobiaceae</taxon>
        <taxon>Rhizobium/Agrobacterium group</taxon>
        <taxon>Neorhizobium</taxon>
    </lineage>
</organism>
<reference evidence="2 3" key="1">
    <citation type="submission" date="2022-04" db="EMBL/GenBank/DDBJ databases">
        <title>Rhizobium coralii sp. nov., isolated from coral Turbinaria peltata.</title>
        <authorList>
            <person name="Sun H."/>
        </authorList>
    </citation>
    <scope>NUCLEOTIDE SEQUENCE [LARGE SCALE GENOMIC DNA]</scope>
    <source>
        <strain evidence="2 3">NTR19</strain>
    </source>
</reference>
<comment type="caution">
    <text evidence="2">The sequence shown here is derived from an EMBL/GenBank/DDBJ whole genome shotgun (WGS) entry which is preliminary data.</text>
</comment>
<keyword evidence="3" id="KW-1185">Reference proteome</keyword>
<protein>
    <submittedName>
        <fullName evidence="2">Uncharacterized protein</fullName>
    </submittedName>
</protein>
<dbReference type="Proteomes" id="UP001202827">
    <property type="component" value="Unassembled WGS sequence"/>
</dbReference>
<proteinExistence type="predicted"/>
<accession>A0ABT0IVL1</accession>
<name>A0ABT0IVL1_9HYPH</name>
<evidence type="ECO:0000313" key="3">
    <source>
        <dbReference type="Proteomes" id="UP001202827"/>
    </source>
</evidence>
<dbReference type="EMBL" id="JALPRY010000021">
    <property type="protein sequence ID" value="MCK8781894.1"/>
    <property type="molecule type" value="Genomic_DNA"/>
</dbReference>
<evidence type="ECO:0000313" key="2">
    <source>
        <dbReference type="EMBL" id="MCK8781894.1"/>
    </source>
</evidence>
<feature type="region of interest" description="Disordered" evidence="1">
    <location>
        <begin position="1"/>
        <end position="20"/>
    </location>
</feature>
<dbReference type="RefSeq" id="WP_248684282.1">
    <property type="nucleotide sequence ID" value="NZ_JALPRY010000021.1"/>
</dbReference>
<gene>
    <name evidence="2" type="ORF">M0654_18085</name>
</gene>